<dbReference type="KEGG" id="hsc:HVS_13550"/>
<feature type="transmembrane region" description="Helical" evidence="1">
    <location>
        <begin position="6"/>
        <end position="26"/>
    </location>
</feature>
<reference evidence="2 3" key="1">
    <citation type="submission" date="2017-12" db="EMBL/GenBank/DDBJ databases">
        <title>Complete genome sequence of Herbivorax saccincola GGR1, a novel Cellulosome-producing hydrolytic bacterium in a thermophilic biogas plant, established by Illumina and Nanopore MinION sequencing.</title>
        <authorList>
            <person name="Pechtl A."/>
            <person name="Ruckert C."/>
            <person name="Koeck D.E."/>
            <person name="Maus I."/>
            <person name="Winkler A."/>
            <person name="Kalinowski J."/>
            <person name="Puhler A."/>
            <person name="Schwarz W.W."/>
            <person name="Zverlov V.V."/>
            <person name="Schluter A."/>
            <person name="Liebl W."/>
        </authorList>
    </citation>
    <scope>NUCLEOTIDE SEQUENCE [LARGE SCALE GENOMIC DNA]</scope>
    <source>
        <strain evidence="3">SR1</strain>
    </source>
</reference>
<organism evidence="2 3">
    <name type="scientific">Acetivibrio saccincola</name>
    <dbReference type="NCBI Taxonomy" id="1677857"/>
    <lineage>
        <taxon>Bacteria</taxon>
        <taxon>Bacillati</taxon>
        <taxon>Bacillota</taxon>
        <taxon>Clostridia</taxon>
        <taxon>Eubacteriales</taxon>
        <taxon>Oscillospiraceae</taxon>
        <taxon>Acetivibrio</taxon>
    </lineage>
</organism>
<evidence type="ECO:0000313" key="3">
    <source>
        <dbReference type="Proteomes" id="UP000233534"/>
    </source>
</evidence>
<gene>
    <name evidence="2" type="ORF">HVS_13550</name>
</gene>
<dbReference type="EMBL" id="CP025197">
    <property type="protein sequence ID" value="AUG58575.1"/>
    <property type="molecule type" value="Genomic_DNA"/>
</dbReference>
<keyword evidence="1" id="KW-1133">Transmembrane helix</keyword>
<evidence type="ECO:0000256" key="1">
    <source>
        <dbReference type="SAM" id="Phobius"/>
    </source>
</evidence>
<dbReference type="Proteomes" id="UP000233534">
    <property type="component" value="Chromosome"/>
</dbReference>
<sequence length="53" mass="6326">MKKKLLIELFVYAVILAIGIILLFTYKVKKRYFIIPSEFNYQEVQDDAFIPIK</sequence>
<name>A0A2K9EH72_9FIRM</name>
<protein>
    <submittedName>
        <fullName evidence="2">Uncharacterized protein</fullName>
    </submittedName>
</protein>
<dbReference type="AlphaFoldDB" id="A0A2K9EH72"/>
<keyword evidence="1" id="KW-0812">Transmembrane</keyword>
<accession>A0A2K9EH72</accession>
<proteinExistence type="predicted"/>
<keyword evidence="1" id="KW-0472">Membrane</keyword>
<evidence type="ECO:0000313" key="2">
    <source>
        <dbReference type="EMBL" id="AUG58575.1"/>
    </source>
</evidence>
<keyword evidence="3" id="KW-1185">Reference proteome</keyword>